<dbReference type="Proteomes" id="UP001392437">
    <property type="component" value="Unassembled WGS sequence"/>
</dbReference>
<name>A0AAW0Q7A9_9PEZI</name>
<dbReference type="EMBL" id="JAQQWP010000010">
    <property type="protein sequence ID" value="KAK8096650.1"/>
    <property type="molecule type" value="Genomic_DNA"/>
</dbReference>
<gene>
    <name evidence="1" type="ORF">PG999_012594</name>
</gene>
<evidence type="ECO:0000313" key="1">
    <source>
        <dbReference type="EMBL" id="KAK8096650.1"/>
    </source>
</evidence>
<dbReference type="AlphaFoldDB" id="A0AAW0Q7A9"/>
<proteinExistence type="predicted"/>
<accession>A0AAW0Q7A9</accession>
<sequence length="123" mass="13124">MTHRIAGPKSVPQIDAIHGGAAATSKILAGLVFMLCIQAGSPYKEPERVDANKEAREISLLLASTQVRRNGTGAQEPIPSNIIVAGSFATCRQYMKYTCALCGRAWHNGTACAADPDLEKLLK</sequence>
<evidence type="ECO:0000313" key="2">
    <source>
        <dbReference type="Proteomes" id="UP001392437"/>
    </source>
</evidence>
<comment type="caution">
    <text evidence="1">The sequence shown here is derived from an EMBL/GenBank/DDBJ whole genome shotgun (WGS) entry which is preliminary data.</text>
</comment>
<keyword evidence="2" id="KW-1185">Reference proteome</keyword>
<reference evidence="1 2" key="1">
    <citation type="submission" date="2023-01" db="EMBL/GenBank/DDBJ databases">
        <title>Analysis of 21 Apiospora genomes using comparative genomics revels a genus with tremendous synthesis potential of carbohydrate active enzymes and secondary metabolites.</title>
        <authorList>
            <person name="Sorensen T."/>
        </authorList>
    </citation>
    <scope>NUCLEOTIDE SEQUENCE [LARGE SCALE GENOMIC DNA]</scope>
    <source>
        <strain evidence="1 2">CBS 117206</strain>
    </source>
</reference>
<protein>
    <submittedName>
        <fullName evidence="1">Uncharacterized protein</fullName>
    </submittedName>
</protein>
<organism evidence="1 2">
    <name type="scientific">Apiospora kogelbergensis</name>
    <dbReference type="NCBI Taxonomy" id="1337665"/>
    <lineage>
        <taxon>Eukaryota</taxon>
        <taxon>Fungi</taxon>
        <taxon>Dikarya</taxon>
        <taxon>Ascomycota</taxon>
        <taxon>Pezizomycotina</taxon>
        <taxon>Sordariomycetes</taxon>
        <taxon>Xylariomycetidae</taxon>
        <taxon>Amphisphaeriales</taxon>
        <taxon>Apiosporaceae</taxon>
        <taxon>Apiospora</taxon>
    </lineage>
</organism>